<dbReference type="RefSeq" id="WP_394846357.1">
    <property type="nucleotide sequence ID" value="NZ_CP089982.1"/>
</dbReference>
<dbReference type="Proteomes" id="UP001379533">
    <property type="component" value="Chromosome"/>
</dbReference>
<evidence type="ECO:0000313" key="1">
    <source>
        <dbReference type="EMBL" id="WXA95748.1"/>
    </source>
</evidence>
<evidence type="ECO:0000313" key="2">
    <source>
        <dbReference type="Proteomes" id="UP001379533"/>
    </source>
</evidence>
<name>A0ABZ2KAQ0_9BACT</name>
<proteinExistence type="predicted"/>
<sequence>MMRRELERALRRKPVPMDAHHRDTLGQNLLAEFERNAPPLPAPRRVRWPRYALAALAVASLLITSQAPAELELEVGKRITVEPTEVANGEELEKYALALTEAFQSPSPAGVRQRIHAQGSGTVRLTVDIWGNPLGTDAEIEERVHGLTGLGSARVQVVPLRGRIHDTLFGKIRHLLHPGASQAEVELARQKIIEELRREDADGLFDAEVSVDADTRRVRVKKVKRGP</sequence>
<dbReference type="EMBL" id="CP089982">
    <property type="protein sequence ID" value="WXA95748.1"/>
    <property type="molecule type" value="Genomic_DNA"/>
</dbReference>
<accession>A0ABZ2KAQ0</accession>
<reference evidence="1 2" key="1">
    <citation type="submission" date="2021-12" db="EMBL/GenBank/DDBJ databases">
        <title>Discovery of the Pendulisporaceae a myxobacterial family with distinct sporulation behavior and unique specialized metabolism.</title>
        <authorList>
            <person name="Garcia R."/>
            <person name="Popoff A."/>
            <person name="Bader C.D."/>
            <person name="Loehr J."/>
            <person name="Walesch S."/>
            <person name="Walt C."/>
            <person name="Boldt J."/>
            <person name="Bunk B."/>
            <person name="Haeckl F.J.F.P.J."/>
            <person name="Gunesch A.P."/>
            <person name="Birkelbach J."/>
            <person name="Nuebel U."/>
            <person name="Pietschmann T."/>
            <person name="Bach T."/>
            <person name="Mueller R."/>
        </authorList>
    </citation>
    <scope>NUCLEOTIDE SEQUENCE [LARGE SCALE GENOMIC DNA]</scope>
    <source>
        <strain evidence="1 2">MSr12523</strain>
    </source>
</reference>
<keyword evidence="2" id="KW-1185">Reference proteome</keyword>
<organism evidence="1 2">
    <name type="scientific">Pendulispora brunnea</name>
    <dbReference type="NCBI Taxonomy" id="2905690"/>
    <lineage>
        <taxon>Bacteria</taxon>
        <taxon>Pseudomonadati</taxon>
        <taxon>Myxococcota</taxon>
        <taxon>Myxococcia</taxon>
        <taxon>Myxococcales</taxon>
        <taxon>Sorangiineae</taxon>
        <taxon>Pendulisporaceae</taxon>
        <taxon>Pendulispora</taxon>
    </lineage>
</organism>
<protein>
    <submittedName>
        <fullName evidence="1">Uncharacterized protein</fullName>
    </submittedName>
</protein>
<gene>
    <name evidence="1" type="ORF">LZC95_02695</name>
</gene>